<dbReference type="InterPro" id="IPR001130">
    <property type="entry name" value="TatD-like"/>
</dbReference>
<dbReference type="FunFam" id="3.20.20.140:FF:000005">
    <property type="entry name" value="TatD family hydrolase"/>
    <property type="match status" value="1"/>
</dbReference>
<dbReference type="SUPFAM" id="SSF51556">
    <property type="entry name" value="Metallo-dependent hydrolases"/>
    <property type="match status" value="1"/>
</dbReference>
<comment type="caution">
    <text evidence="5">The sequence shown here is derived from an EMBL/GenBank/DDBJ whole genome shotgun (WGS) entry which is preliminary data.</text>
</comment>
<evidence type="ECO:0000256" key="1">
    <source>
        <dbReference type="ARBA" id="ARBA00009275"/>
    </source>
</evidence>
<dbReference type="InterPro" id="IPR015991">
    <property type="entry name" value="TatD/YcfH-like"/>
</dbReference>
<comment type="similarity">
    <text evidence="1">Belongs to the metallo-dependent hydrolases superfamily. TatD-type hydrolase family.</text>
</comment>
<dbReference type="PROSITE" id="PS01090">
    <property type="entry name" value="TATD_2"/>
    <property type="match status" value="1"/>
</dbReference>
<dbReference type="PROSITE" id="PS01137">
    <property type="entry name" value="TATD_1"/>
    <property type="match status" value="1"/>
</dbReference>
<feature type="binding site" evidence="4">
    <location>
        <position position="128"/>
    </location>
    <ligand>
        <name>a divalent metal cation</name>
        <dbReference type="ChEBI" id="CHEBI:60240"/>
        <label>2</label>
    </ligand>
</feature>
<evidence type="ECO:0000313" key="6">
    <source>
        <dbReference type="Proteomes" id="UP000824107"/>
    </source>
</evidence>
<dbReference type="EMBL" id="DVNC01000004">
    <property type="protein sequence ID" value="HIU52521.1"/>
    <property type="molecule type" value="Genomic_DNA"/>
</dbReference>
<dbReference type="Pfam" id="PF01026">
    <property type="entry name" value="TatD_DNase"/>
    <property type="match status" value="1"/>
</dbReference>
<organism evidence="5 6">
    <name type="scientific">Candidatus Scatocola faecipullorum</name>
    <dbReference type="NCBI Taxonomy" id="2840917"/>
    <lineage>
        <taxon>Bacteria</taxon>
        <taxon>Pseudomonadati</taxon>
        <taxon>Pseudomonadota</taxon>
        <taxon>Alphaproteobacteria</taxon>
        <taxon>Rhodospirillales</taxon>
        <taxon>Rhodospirillaceae</taxon>
        <taxon>Rhodospirillaceae incertae sedis</taxon>
        <taxon>Candidatus Scatocola</taxon>
    </lineage>
</organism>
<reference evidence="5" key="2">
    <citation type="journal article" date="2021" name="PeerJ">
        <title>Extensive microbial diversity within the chicken gut microbiome revealed by metagenomics and culture.</title>
        <authorList>
            <person name="Gilroy R."/>
            <person name="Ravi A."/>
            <person name="Getino M."/>
            <person name="Pursley I."/>
            <person name="Horton D.L."/>
            <person name="Alikhan N.F."/>
            <person name="Baker D."/>
            <person name="Gharbi K."/>
            <person name="Hall N."/>
            <person name="Watson M."/>
            <person name="Adriaenssens E.M."/>
            <person name="Foster-Nyarko E."/>
            <person name="Jarju S."/>
            <person name="Secka A."/>
            <person name="Antonio M."/>
            <person name="Oren A."/>
            <person name="Chaudhuri R.R."/>
            <person name="La Ragione R."/>
            <person name="Hildebrand F."/>
            <person name="Pallen M.J."/>
        </authorList>
    </citation>
    <scope>NUCLEOTIDE SEQUENCE</scope>
    <source>
        <strain evidence="5">ChiW3-316</strain>
    </source>
</reference>
<dbReference type="GO" id="GO:0005829">
    <property type="term" value="C:cytosol"/>
    <property type="evidence" value="ECO:0007669"/>
    <property type="project" value="TreeGrafter"/>
</dbReference>
<dbReference type="PANTHER" id="PTHR46124:SF2">
    <property type="entry name" value="D-AMINOACYL-TRNA DEACYLASE"/>
    <property type="match status" value="1"/>
</dbReference>
<dbReference type="InterPro" id="IPR032466">
    <property type="entry name" value="Metal_Hydrolase"/>
</dbReference>
<feature type="binding site" evidence="4">
    <location>
        <position position="8"/>
    </location>
    <ligand>
        <name>a divalent metal cation</name>
        <dbReference type="ChEBI" id="CHEBI:60240"/>
        <label>1</label>
    </ligand>
</feature>
<feature type="binding site" evidence="4">
    <location>
        <position position="6"/>
    </location>
    <ligand>
        <name>a divalent metal cation</name>
        <dbReference type="ChEBI" id="CHEBI:60240"/>
        <label>1</label>
    </ligand>
</feature>
<evidence type="ECO:0000313" key="5">
    <source>
        <dbReference type="EMBL" id="HIU52521.1"/>
    </source>
</evidence>
<feature type="binding site" evidence="4">
    <location>
        <position position="92"/>
    </location>
    <ligand>
        <name>a divalent metal cation</name>
        <dbReference type="ChEBI" id="CHEBI:60240"/>
        <label>1</label>
    </ligand>
</feature>
<dbReference type="NCBIfam" id="TIGR00010">
    <property type="entry name" value="YchF/TatD family DNA exonuclease"/>
    <property type="match status" value="1"/>
</dbReference>
<dbReference type="CDD" id="cd01310">
    <property type="entry name" value="TatD_DNAse"/>
    <property type="match status" value="1"/>
</dbReference>
<dbReference type="Proteomes" id="UP000824107">
    <property type="component" value="Unassembled WGS sequence"/>
</dbReference>
<evidence type="ECO:0000256" key="4">
    <source>
        <dbReference type="PIRSR" id="PIRSR005902-1"/>
    </source>
</evidence>
<dbReference type="GO" id="GO:0046872">
    <property type="term" value="F:metal ion binding"/>
    <property type="evidence" value="ECO:0007669"/>
    <property type="project" value="UniProtKB-KW"/>
</dbReference>
<dbReference type="AlphaFoldDB" id="A0A9D1SA32"/>
<keyword evidence="2 4" id="KW-0479">Metal-binding</keyword>
<evidence type="ECO:0000256" key="3">
    <source>
        <dbReference type="ARBA" id="ARBA00022801"/>
    </source>
</evidence>
<proteinExistence type="inferred from homology"/>
<name>A0A9D1SA32_9PROT</name>
<dbReference type="PANTHER" id="PTHR46124">
    <property type="entry name" value="D-AMINOACYL-TRNA DEACYLASE"/>
    <property type="match status" value="1"/>
</dbReference>
<accession>A0A9D1SA32</accession>
<dbReference type="PIRSF" id="PIRSF005902">
    <property type="entry name" value="DNase_TatD"/>
    <property type="match status" value="1"/>
</dbReference>
<feature type="binding site" evidence="4">
    <location>
        <position position="204"/>
    </location>
    <ligand>
        <name>a divalent metal cation</name>
        <dbReference type="ChEBI" id="CHEBI:60240"/>
        <label>1</label>
    </ligand>
</feature>
<dbReference type="Gene3D" id="3.20.20.140">
    <property type="entry name" value="Metal-dependent hydrolases"/>
    <property type="match status" value="1"/>
</dbReference>
<feature type="binding site" evidence="4">
    <location>
        <position position="154"/>
    </location>
    <ligand>
        <name>a divalent metal cation</name>
        <dbReference type="ChEBI" id="CHEBI:60240"/>
        <label>2</label>
    </ligand>
</feature>
<gene>
    <name evidence="5" type="ORF">IAD20_00385</name>
</gene>
<sequence length="265" mass="30146">MLVDSHCHLDFNDFEEDFDEILERARANGVTAMLNAGNNIDELDNQLALSEKYPFIYTAVGVHPDNASEYESLTAADLLAQTHHKKVVAIGECGLDYYYDNCPRDVQIKVFREHIKAAQESGLPLIIHTREAEEDTMSLLDEAYKEKPFGGEFHCFTGSQKMADFGLSIGFYLSASGIITFNKSNELREVFARLPLERLLVETDSPFLAPVPKRGRRNEPAFVLHTAERLAQLRDLPLEKLAQITSDNFYRLFRKASDKGRYDYK</sequence>
<dbReference type="InterPro" id="IPR018228">
    <property type="entry name" value="DNase_TatD-rel_CS"/>
</dbReference>
<protein>
    <submittedName>
        <fullName evidence="5">TatD family hydrolase</fullName>
    </submittedName>
</protein>
<keyword evidence="3 5" id="KW-0378">Hydrolase</keyword>
<dbReference type="GO" id="GO:0016788">
    <property type="term" value="F:hydrolase activity, acting on ester bonds"/>
    <property type="evidence" value="ECO:0007669"/>
    <property type="project" value="InterPro"/>
</dbReference>
<dbReference type="GO" id="GO:0004536">
    <property type="term" value="F:DNA nuclease activity"/>
    <property type="evidence" value="ECO:0007669"/>
    <property type="project" value="InterPro"/>
</dbReference>
<reference evidence="5" key="1">
    <citation type="submission" date="2020-10" db="EMBL/GenBank/DDBJ databases">
        <authorList>
            <person name="Gilroy R."/>
        </authorList>
    </citation>
    <scope>NUCLEOTIDE SEQUENCE</scope>
    <source>
        <strain evidence="5">ChiW3-316</strain>
    </source>
</reference>
<evidence type="ECO:0000256" key="2">
    <source>
        <dbReference type="ARBA" id="ARBA00022723"/>
    </source>
</evidence>